<organism evidence="2">
    <name type="scientific">Podoviridae sp. ctUSJ1</name>
    <dbReference type="NCBI Taxonomy" id="2826558"/>
    <lineage>
        <taxon>Viruses</taxon>
        <taxon>Duplodnaviria</taxon>
        <taxon>Heunggongvirae</taxon>
        <taxon>Uroviricota</taxon>
        <taxon>Caudoviricetes</taxon>
    </lineage>
</organism>
<sequence length="287" mass="32614">MAERRMMSKSIIKSDTFLDMPATTQNLYFHMLLDADDDGFINAPKSIMRMIGAKDDDMKVLAAKQFVIPFESGVVVIKDWKIHNYIQNDRYKPSTLPERDLLNIQKDKTYTLKSDVSRMDTECIQTVSIGKDRLGKVRLGKDRIGKDRVGKDSIDTLCHVTHDDVDKSHIEIIEYLNVKTGSKFKATTKPYIQAIRSRLKEGYTVDDFKTVIDKKCREWKGTKLEKYLTPKTLFAPSHFDTYLNSNEMAAMTDTERKVAELNALIDAVEGGTNEAGNVEGYGPIIDI</sequence>
<dbReference type="EMBL" id="BK015155">
    <property type="protein sequence ID" value="DAD93185.1"/>
    <property type="molecule type" value="Genomic_DNA"/>
</dbReference>
<evidence type="ECO:0000259" key="1">
    <source>
        <dbReference type="Pfam" id="PF09524"/>
    </source>
</evidence>
<reference evidence="2" key="1">
    <citation type="journal article" date="2021" name="Proc. Natl. Acad. Sci. U.S.A.">
        <title>A Catalog of Tens of Thousands of Viruses from Human Metagenomes Reveals Hidden Associations with Chronic Diseases.</title>
        <authorList>
            <person name="Tisza M.J."/>
            <person name="Buck C.B."/>
        </authorList>
    </citation>
    <scope>NUCLEOTIDE SEQUENCE</scope>
    <source>
        <strain evidence="2">CtUSJ1</strain>
    </source>
</reference>
<feature type="domain" description="Phage conserved hypothetical protein C-terminal" evidence="1">
    <location>
        <begin position="172"/>
        <end position="244"/>
    </location>
</feature>
<accession>A0A8S5NEW4</accession>
<evidence type="ECO:0000313" key="2">
    <source>
        <dbReference type="EMBL" id="DAD93185.1"/>
    </source>
</evidence>
<dbReference type="NCBIfam" id="TIGR02220">
    <property type="entry name" value="phg_TIGR02220"/>
    <property type="match status" value="1"/>
</dbReference>
<name>A0A8S5NEW4_9CAUD</name>
<proteinExistence type="predicted"/>
<dbReference type="InterPro" id="IPR011741">
    <property type="entry name" value="Phg_2220_C"/>
</dbReference>
<protein>
    <submittedName>
        <fullName evidence="2">Replisome organizer</fullName>
    </submittedName>
</protein>
<dbReference type="Pfam" id="PF09524">
    <property type="entry name" value="Phg_2220_C"/>
    <property type="match status" value="1"/>
</dbReference>